<dbReference type="Gene3D" id="3.20.20.370">
    <property type="entry name" value="Glycoside hydrolase/deacetylase"/>
    <property type="match status" value="1"/>
</dbReference>
<reference evidence="2 3" key="1">
    <citation type="journal article" date="2012" name="J. Bacteriol.">
        <title>Complete Genome Sequence of the Fruiting Myxobacterium Corallococcus coralloides DSM 2259.</title>
        <authorList>
            <person name="Huntley S."/>
            <person name="Zhang Y."/>
            <person name="Treuner-Lange A."/>
            <person name="Kneip S."/>
            <person name="Sensen C.W."/>
            <person name="Sogaard-Andersen L."/>
        </authorList>
    </citation>
    <scope>NUCLEOTIDE SEQUENCE [LARGE SCALE GENOMIC DNA]</scope>
    <source>
        <strain evidence="3">ATCC 25202 / DSM 2259 / NBRC 100086 / M2</strain>
    </source>
</reference>
<dbReference type="InterPro" id="IPR011330">
    <property type="entry name" value="Glyco_hydro/deAcase_b/a-brl"/>
</dbReference>
<evidence type="ECO:0000313" key="3">
    <source>
        <dbReference type="Proteomes" id="UP000007587"/>
    </source>
</evidence>
<feature type="compositionally biased region" description="Polar residues" evidence="1">
    <location>
        <begin position="120"/>
        <end position="137"/>
    </location>
</feature>
<dbReference type="SUPFAM" id="SSF88713">
    <property type="entry name" value="Glycoside hydrolase/deacetylase"/>
    <property type="match status" value="1"/>
</dbReference>
<keyword evidence="2" id="KW-0119">Carbohydrate metabolism</keyword>
<gene>
    <name evidence="2" type="ordered locus">COCOR_06886</name>
</gene>
<keyword evidence="2" id="KW-0326">Glycosidase</keyword>
<accession>H8N130</accession>
<dbReference type="Proteomes" id="UP000007587">
    <property type="component" value="Chromosome"/>
</dbReference>
<keyword evidence="3" id="KW-1185">Reference proteome</keyword>
<protein>
    <submittedName>
        <fullName evidence="2">Xylanase/chitin deacetylase family protein</fullName>
    </submittedName>
</protein>
<keyword evidence="2" id="KW-0378">Hydrolase</keyword>
<dbReference type="PANTHER" id="PTHR34216:SF3">
    <property type="entry name" value="POLY-BETA-1,6-N-ACETYL-D-GLUCOSAMINE N-DEACETYLASE"/>
    <property type="match status" value="1"/>
</dbReference>
<dbReference type="HOGENOM" id="CLU_1755756_0_0_7"/>
<dbReference type="AlphaFoldDB" id="H8N130"/>
<dbReference type="GO" id="GO:0045493">
    <property type="term" value="P:xylan catabolic process"/>
    <property type="evidence" value="ECO:0007669"/>
    <property type="project" value="UniProtKB-KW"/>
</dbReference>
<dbReference type="InterPro" id="IPR051398">
    <property type="entry name" value="Polysacch_Deacetylase"/>
</dbReference>
<dbReference type="InParanoid" id="H8N130"/>
<dbReference type="GO" id="GO:0016798">
    <property type="term" value="F:hydrolase activity, acting on glycosyl bonds"/>
    <property type="evidence" value="ECO:0007669"/>
    <property type="project" value="UniProtKB-KW"/>
</dbReference>
<evidence type="ECO:0000313" key="2">
    <source>
        <dbReference type="EMBL" id="AFE07196.1"/>
    </source>
</evidence>
<keyword evidence="2" id="KW-0858">Xylan degradation</keyword>
<organism evidence="2 3">
    <name type="scientific">Corallococcus coralloides (strain ATCC 25202 / DSM 2259 / NBRC 100086 / M2)</name>
    <name type="common">Myxococcus coralloides</name>
    <dbReference type="NCBI Taxonomy" id="1144275"/>
    <lineage>
        <taxon>Bacteria</taxon>
        <taxon>Pseudomonadati</taxon>
        <taxon>Myxococcota</taxon>
        <taxon>Myxococcia</taxon>
        <taxon>Myxococcales</taxon>
        <taxon>Cystobacterineae</taxon>
        <taxon>Myxococcaceae</taxon>
        <taxon>Corallococcus</taxon>
    </lineage>
</organism>
<dbReference type="RefSeq" id="WP_014399671.1">
    <property type="nucleotide sequence ID" value="NC_017030.1"/>
</dbReference>
<feature type="region of interest" description="Disordered" evidence="1">
    <location>
        <begin position="92"/>
        <end position="148"/>
    </location>
</feature>
<evidence type="ECO:0000256" key="1">
    <source>
        <dbReference type="SAM" id="MobiDB-lite"/>
    </source>
</evidence>
<dbReference type="KEGG" id="ccx:COCOR_06886"/>
<keyword evidence="2" id="KW-0624">Polysaccharide degradation</keyword>
<name>H8N130_CORCM</name>
<dbReference type="EMBL" id="CP003389">
    <property type="protein sequence ID" value="AFE07196.1"/>
    <property type="molecule type" value="Genomic_DNA"/>
</dbReference>
<dbReference type="PANTHER" id="PTHR34216">
    <property type="match status" value="1"/>
</dbReference>
<reference evidence="3" key="2">
    <citation type="submission" date="2012-03" db="EMBL/GenBank/DDBJ databases">
        <title>Genome sequence of the fruiting myxobacterium Corallococcus coralloides DSM 2259.</title>
        <authorList>
            <person name="Huntley S."/>
            <person name="Zhang Y."/>
            <person name="Treuner-Lange A."/>
            <person name="Sensen C.W."/>
            <person name="Sogaard-Andersen L."/>
        </authorList>
    </citation>
    <scope>NUCLEOTIDE SEQUENCE [LARGE SCALE GENOMIC DNA]</scope>
    <source>
        <strain evidence="3">ATCC 25202 / DSM 2259 / NBRC 100086 / M2</strain>
    </source>
</reference>
<dbReference type="STRING" id="1144275.COCOR_06886"/>
<sequence length="148" mass="16019">MSRSAPADASATRISIPVLCYHVVSTDPSGRYQLSVTKFKEQKAYLASNGFTTLPLDEYYSVMILQTPAPAKPIVLTFDDGTSDFARMMLREGSKTASVRPGAVRDASTLLRPPHREQAKTSSANVRRSSPAQSNRGVRSIIDSTVAA</sequence>
<dbReference type="eggNOG" id="COG0726">
    <property type="taxonomic scope" value="Bacteria"/>
</dbReference>
<proteinExistence type="predicted"/>